<dbReference type="eggNOG" id="KOG3734">
    <property type="taxonomic scope" value="Eukaryota"/>
</dbReference>
<feature type="region of interest" description="Disordered" evidence="8">
    <location>
        <begin position="395"/>
        <end position="430"/>
    </location>
</feature>
<dbReference type="InterPro" id="IPR013078">
    <property type="entry name" value="His_Pase_superF_clade-1"/>
</dbReference>
<dbReference type="GO" id="GO:0003993">
    <property type="term" value="F:acid phosphatase activity"/>
    <property type="evidence" value="ECO:0007669"/>
    <property type="project" value="UniProtKB-ARBA"/>
</dbReference>
<dbReference type="CDD" id="cd07067">
    <property type="entry name" value="HP_PGM_like"/>
    <property type="match status" value="1"/>
</dbReference>
<keyword evidence="2 7" id="KW-0728">SH3 domain</keyword>
<evidence type="ECO:0000256" key="3">
    <source>
        <dbReference type="ARBA" id="ARBA00022490"/>
    </source>
</evidence>
<dbReference type="InterPro" id="IPR036028">
    <property type="entry name" value="SH3-like_dom_sf"/>
</dbReference>
<evidence type="ECO:0000256" key="2">
    <source>
        <dbReference type="ARBA" id="ARBA00022443"/>
    </source>
</evidence>
<gene>
    <name evidence="11" type="primary">100641979</name>
</gene>
<feature type="domain" description="SH3" evidence="9">
    <location>
        <begin position="262"/>
        <end position="328"/>
    </location>
</feature>
<dbReference type="CDD" id="cd14301">
    <property type="entry name" value="UBA_UBS3B"/>
    <property type="match status" value="1"/>
</dbReference>
<evidence type="ECO:0000259" key="9">
    <source>
        <dbReference type="PROSITE" id="PS50002"/>
    </source>
</evidence>
<reference evidence="12" key="1">
    <citation type="journal article" date="2010" name="Nature">
        <title>The Amphimedon queenslandica genome and the evolution of animal complexity.</title>
        <authorList>
            <person name="Srivastava M."/>
            <person name="Simakov O."/>
            <person name="Chapman J."/>
            <person name="Fahey B."/>
            <person name="Gauthier M.E."/>
            <person name="Mitros T."/>
            <person name="Richards G.S."/>
            <person name="Conaco C."/>
            <person name="Dacre M."/>
            <person name="Hellsten U."/>
            <person name="Larroux C."/>
            <person name="Putnam N.H."/>
            <person name="Stanke M."/>
            <person name="Adamska M."/>
            <person name="Darling A."/>
            <person name="Degnan S.M."/>
            <person name="Oakley T.H."/>
            <person name="Plachetzki D.C."/>
            <person name="Zhai Y."/>
            <person name="Adamski M."/>
            <person name="Calcino A."/>
            <person name="Cummins S.F."/>
            <person name="Goodstein D.M."/>
            <person name="Harris C."/>
            <person name="Jackson D.J."/>
            <person name="Leys S.P."/>
            <person name="Shu S."/>
            <person name="Woodcroft B.J."/>
            <person name="Vervoort M."/>
            <person name="Kosik K.S."/>
            <person name="Manning G."/>
            <person name="Degnan B.M."/>
            <person name="Rokhsar D.S."/>
        </authorList>
    </citation>
    <scope>NUCLEOTIDE SEQUENCE [LARGE SCALE GENOMIC DNA]</scope>
</reference>
<dbReference type="OrthoDB" id="414418at2759"/>
<dbReference type="PANTHER" id="PTHR16469:SF27">
    <property type="entry name" value="UBIQUITIN-ASSOCIATED AND SH3 DOMAIN-CONTAINING BA-RELATED"/>
    <property type="match status" value="1"/>
</dbReference>
<dbReference type="Gene3D" id="1.10.8.10">
    <property type="entry name" value="DNA helicase RuvA subunit, C-terminal domain"/>
    <property type="match status" value="1"/>
</dbReference>
<dbReference type="InParanoid" id="A0A1X7U7F1"/>
<name>A0A1X7U7F1_AMPQE</name>
<dbReference type="InterPro" id="IPR051710">
    <property type="entry name" value="Phosphatase_SH3-domain"/>
</dbReference>
<feature type="region of interest" description="Disordered" evidence="8">
    <location>
        <begin position="1"/>
        <end position="40"/>
    </location>
</feature>
<feature type="compositionally biased region" description="Polar residues" evidence="8">
    <location>
        <begin position="406"/>
        <end position="415"/>
    </location>
</feature>
<evidence type="ECO:0000256" key="5">
    <source>
        <dbReference type="ARBA" id="ARBA00022912"/>
    </source>
</evidence>
<evidence type="ECO:0000256" key="7">
    <source>
        <dbReference type="PROSITE-ProRule" id="PRU00192"/>
    </source>
</evidence>
<sequence length="694" mass="78930">MAERDPQPQQPQLVTNHTVPPPPPLERSTELKKLEPGTSKTILQSKDSRRILIDMGFSKHRAEKALTATGDCGIQVAADWLLSHVFDPDLDKITPREYIVYACPVGALGTAIEDFMESAMNQTGRNGAHKSFPHVTLCQFFKVEDSLAPYVVHALKTSFTSMIKDAPAEVKLKRFTTQGYIGLFLEDDIATWFREFTKSFAAEVKQHGVTVEPHRRQLHITMAHQYLPEHHKTLEDLAMSLVDPTQPAKWEIRLYSRDIRLATSEVYKVLYPYTPRKEDELELVEDDYVFVATSDQGRTDSEGWYIGTSFTTGCSGMYPGNYVEKVKDSDCWTLHRSWIMSNPEEEEEVKTPPNVLTKSIFKARNSTIRREDQQSYSSSVGLLPERKNVEELYAKVKPRKKRNEESQSPNSSTNGHLHEEPESPPAVPQGPRRVFIFRHAERVDVTFGKQWIQLSFDAEGYYNRRNLNMPKELPKRRGGPQDFTKDSPITETGLFQARLTGEGMREQGIKIHHVFASPALRCIQTANAFLQGMGDFHTKIKIENGLFEWLAWCHGEIPSFMHSEEILKFGLQIDPTYTSMVSMKDLKPNETHLEFYKRMYNITRLLLKNIGPSSGNVMIVGHAATLEACSRQLCGGQPRNAQELTKLVQKIPYCGVAVCQESGSGRNSTWDFIDPPVPPLTHAPNIRFDWRCLQ</sequence>
<dbReference type="InterPro" id="IPR001452">
    <property type="entry name" value="SH3_domain"/>
</dbReference>
<protein>
    <recommendedName>
        <fullName evidence="6">Protein UBASH3A homolog</fullName>
    </recommendedName>
</protein>
<accession>A0A1X7U7F1</accession>
<dbReference type="SUPFAM" id="SSF50044">
    <property type="entry name" value="SH3-domain"/>
    <property type="match status" value="1"/>
</dbReference>
<dbReference type="Pfam" id="PF14604">
    <property type="entry name" value="SH3_9"/>
    <property type="match status" value="1"/>
</dbReference>
<dbReference type="FunFam" id="3.40.50.1240:FF:000032">
    <property type="entry name" value="Blast:Protein UBASH3A homolog"/>
    <property type="match status" value="1"/>
</dbReference>
<dbReference type="SUPFAM" id="SSF53254">
    <property type="entry name" value="Phosphoglycerate mutase-like"/>
    <property type="match status" value="1"/>
</dbReference>
<dbReference type="EnsemblMetazoa" id="Aqu2.1.23857_001">
    <property type="protein sequence ID" value="Aqu2.1.23857_001"/>
    <property type="gene ID" value="Aqu2.1.23857"/>
</dbReference>
<evidence type="ECO:0000256" key="1">
    <source>
        <dbReference type="ARBA" id="ARBA00004514"/>
    </source>
</evidence>
<dbReference type="Gene3D" id="3.40.50.1240">
    <property type="entry name" value="Phosphoglycerate mutase-like"/>
    <property type="match status" value="1"/>
</dbReference>
<proteinExistence type="predicted"/>
<dbReference type="FunFam" id="1.10.8.10:FF:000053">
    <property type="entry name" value="Ubiquitin-associated and SH3 domain-containing, A"/>
    <property type="match status" value="1"/>
</dbReference>
<dbReference type="SUPFAM" id="SSF46934">
    <property type="entry name" value="UBA-like"/>
    <property type="match status" value="1"/>
</dbReference>
<evidence type="ECO:0000256" key="8">
    <source>
        <dbReference type="SAM" id="MobiDB-lite"/>
    </source>
</evidence>
<dbReference type="Gene3D" id="2.30.30.40">
    <property type="entry name" value="SH3 Domains"/>
    <property type="match status" value="1"/>
</dbReference>
<dbReference type="InterPro" id="IPR029033">
    <property type="entry name" value="His_PPase_superfam"/>
</dbReference>
<dbReference type="Pfam" id="PF00300">
    <property type="entry name" value="His_Phos_1"/>
    <property type="match status" value="1"/>
</dbReference>
<dbReference type="Proteomes" id="UP000007879">
    <property type="component" value="Unassembled WGS sequence"/>
</dbReference>
<dbReference type="KEGG" id="aqu:100641979"/>
<dbReference type="SMART" id="SM00326">
    <property type="entry name" value="SH3"/>
    <property type="match status" value="1"/>
</dbReference>
<evidence type="ECO:0000259" key="10">
    <source>
        <dbReference type="PROSITE" id="PS50030"/>
    </source>
</evidence>
<dbReference type="PROSITE" id="PS50030">
    <property type="entry name" value="UBA"/>
    <property type="match status" value="1"/>
</dbReference>
<comment type="subcellular location">
    <subcellularLocation>
        <location evidence="1">Cytoplasm</location>
        <location evidence="1">Cytosol</location>
    </subcellularLocation>
</comment>
<evidence type="ECO:0000313" key="11">
    <source>
        <dbReference type="EnsemblMetazoa" id="Aqu2.1.23857_001"/>
    </source>
</evidence>
<reference evidence="11" key="2">
    <citation type="submission" date="2017-05" db="UniProtKB">
        <authorList>
            <consortium name="EnsemblMetazoa"/>
        </authorList>
    </citation>
    <scope>IDENTIFICATION</scope>
</reference>
<evidence type="ECO:0000256" key="4">
    <source>
        <dbReference type="ARBA" id="ARBA00022801"/>
    </source>
</evidence>
<dbReference type="PANTHER" id="PTHR16469">
    <property type="entry name" value="UBIQUITIN-ASSOCIATED AND SH3 DOMAIN-CONTAINING BA-RELATED"/>
    <property type="match status" value="1"/>
</dbReference>
<feature type="domain" description="UBA" evidence="10">
    <location>
        <begin position="42"/>
        <end position="84"/>
    </location>
</feature>
<dbReference type="AlphaFoldDB" id="A0A1X7U7F1"/>
<keyword evidence="5" id="KW-0904">Protein phosphatase</keyword>
<keyword evidence="12" id="KW-1185">Reference proteome</keyword>
<keyword evidence="3" id="KW-0963">Cytoplasm</keyword>
<evidence type="ECO:0000256" key="6">
    <source>
        <dbReference type="ARBA" id="ARBA00083868"/>
    </source>
</evidence>
<dbReference type="GO" id="GO:0005829">
    <property type="term" value="C:cytosol"/>
    <property type="evidence" value="ECO:0007669"/>
    <property type="project" value="UniProtKB-SubCell"/>
</dbReference>
<dbReference type="Pfam" id="PF22562">
    <property type="entry name" value="UBA_7"/>
    <property type="match status" value="1"/>
</dbReference>
<dbReference type="GO" id="GO:0004721">
    <property type="term" value="F:phosphoprotein phosphatase activity"/>
    <property type="evidence" value="ECO:0007669"/>
    <property type="project" value="UniProtKB-KW"/>
</dbReference>
<evidence type="ECO:0000313" key="12">
    <source>
        <dbReference type="Proteomes" id="UP000007879"/>
    </source>
</evidence>
<organism evidence="11">
    <name type="scientific">Amphimedon queenslandica</name>
    <name type="common">Sponge</name>
    <dbReference type="NCBI Taxonomy" id="400682"/>
    <lineage>
        <taxon>Eukaryota</taxon>
        <taxon>Metazoa</taxon>
        <taxon>Porifera</taxon>
        <taxon>Demospongiae</taxon>
        <taxon>Heteroscleromorpha</taxon>
        <taxon>Haplosclerida</taxon>
        <taxon>Niphatidae</taxon>
        <taxon>Amphimedon</taxon>
    </lineage>
</organism>
<feature type="region of interest" description="Disordered" evidence="8">
    <location>
        <begin position="469"/>
        <end position="488"/>
    </location>
</feature>
<dbReference type="PROSITE" id="PS50002">
    <property type="entry name" value="SH3"/>
    <property type="match status" value="1"/>
</dbReference>
<dbReference type="EnsemblMetazoa" id="XM_020000127.1">
    <property type="protein sequence ID" value="XP_019855686.1"/>
    <property type="gene ID" value="LOC100641979"/>
</dbReference>
<dbReference type="InterPro" id="IPR009060">
    <property type="entry name" value="UBA-like_sf"/>
</dbReference>
<keyword evidence="4" id="KW-0378">Hydrolase</keyword>
<dbReference type="CDD" id="cd11791">
    <property type="entry name" value="SH3_UBASH3"/>
    <property type="match status" value="1"/>
</dbReference>
<dbReference type="InterPro" id="IPR015940">
    <property type="entry name" value="UBA"/>
</dbReference>
<dbReference type="STRING" id="400682.A0A1X7U7F1"/>